<keyword evidence="9" id="KW-1185">Reference proteome</keyword>
<sequence length="403" mass="47278">MVNFFIINVMQNSITVTLKNLKHRGHQQIGIDFKFNYAIKSLLKEKLNAKWSTSKKTWYIKHTHFNLYNLKQILAGEAIINDINFDKSIKDSTSLGVRKSYNFKPHQKTLLNNYYKYLKGKRYSQSTIHTYTSFMADFVSYNNDIEAEDFTNTHVERFAQDVLAKKGYSISSHRQFISALKLFTQFFTNTSIDDLKLERPKKSKKLPLVLSYEEIILILRHTKNLKHRAIIALLYSCGLRIGELINLKLTDFNIQRKQLIIRQGKGRKDRYVSLADSFMPLLSNYYMSYNPKVYFVEGQEGDKYSAASVRQFLKRSCKRANINKQITPHTLRHSYATHLLENGVDIRYIQSLLGHSRPETTMIYTHVKRKDLMKIENPLDVAIQRISNPDKHQENIMLSRDYH</sequence>
<dbReference type="InterPro" id="IPR044068">
    <property type="entry name" value="CB"/>
</dbReference>
<comment type="similarity">
    <text evidence="1">Belongs to the 'phage' integrase family.</text>
</comment>
<dbReference type="InterPro" id="IPR002104">
    <property type="entry name" value="Integrase_catalytic"/>
</dbReference>
<keyword evidence="3 5" id="KW-0238">DNA-binding</keyword>
<keyword evidence="4" id="KW-0233">DNA recombination</keyword>
<dbReference type="Pfam" id="PF00589">
    <property type="entry name" value="Phage_integrase"/>
    <property type="match status" value="1"/>
</dbReference>
<name>A0ABU2YG79_9FLAO</name>
<dbReference type="RefSeq" id="WP_311425953.1">
    <property type="nucleotide sequence ID" value="NZ_JAVRIA010000001.1"/>
</dbReference>
<evidence type="ECO:0000259" key="6">
    <source>
        <dbReference type="PROSITE" id="PS51898"/>
    </source>
</evidence>
<proteinExistence type="inferred from homology"/>
<feature type="domain" description="Core-binding (CB)" evidence="7">
    <location>
        <begin position="105"/>
        <end position="188"/>
    </location>
</feature>
<accession>A0ABU2YG79</accession>
<dbReference type="Gene3D" id="1.10.443.10">
    <property type="entry name" value="Intergrase catalytic core"/>
    <property type="match status" value="1"/>
</dbReference>
<dbReference type="InterPro" id="IPR050090">
    <property type="entry name" value="Tyrosine_recombinase_XerCD"/>
</dbReference>
<evidence type="ECO:0000313" key="9">
    <source>
        <dbReference type="Proteomes" id="UP001259492"/>
    </source>
</evidence>
<dbReference type="SUPFAM" id="SSF56349">
    <property type="entry name" value="DNA breaking-rejoining enzymes"/>
    <property type="match status" value="1"/>
</dbReference>
<evidence type="ECO:0000256" key="3">
    <source>
        <dbReference type="ARBA" id="ARBA00023125"/>
    </source>
</evidence>
<dbReference type="InterPro" id="IPR010998">
    <property type="entry name" value="Integrase_recombinase_N"/>
</dbReference>
<dbReference type="Proteomes" id="UP001259492">
    <property type="component" value="Unassembled WGS sequence"/>
</dbReference>
<feature type="domain" description="Tyr recombinase" evidence="6">
    <location>
        <begin position="205"/>
        <end position="377"/>
    </location>
</feature>
<dbReference type="PANTHER" id="PTHR30349:SF41">
    <property type="entry name" value="INTEGRASE_RECOMBINASE PROTEIN MJ0367-RELATED"/>
    <property type="match status" value="1"/>
</dbReference>
<evidence type="ECO:0000256" key="4">
    <source>
        <dbReference type="ARBA" id="ARBA00023172"/>
    </source>
</evidence>
<evidence type="ECO:0000256" key="1">
    <source>
        <dbReference type="ARBA" id="ARBA00008857"/>
    </source>
</evidence>
<dbReference type="EMBL" id="JAVRIA010000001">
    <property type="protein sequence ID" value="MDT0557182.1"/>
    <property type="molecule type" value="Genomic_DNA"/>
</dbReference>
<dbReference type="Gene3D" id="1.10.150.130">
    <property type="match status" value="1"/>
</dbReference>
<dbReference type="Pfam" id="PF13495">
    <property type="entry name" value="Phage_int_SAM_4"/>
    <property type="match status" value="1"/>
</dbReference>
<dbReference type="PROSITE" id="PS51900">
    <property type="entry name" value="CB"/>
    <property type="match status" value="1"/>
</dbReference>
<keyword evidence="2" id="KW-0229">DNA integration</keyword>
<dbReference type="PANTHER" id="PTHR30349">
    <property type="entry name" value="PHAGE INTEGRASE-RELATED"/>
    <property type="match status" value="1"/>
</dbReference>
<evidence type="ECO:0000256" key="5">
    <source>
        <dbReference type="PROSITE-ProRule" id="PRU01248"/>
    </source>
</evidence>
<organism evidence="8 9">
    <name type="scientific">Microcosmobacter mediterraneus</name>
    <dbReference type="NCBI Taxonomy" id="3075607"/>
    <lineage>
        <taxon>Bacteria</taxon>
        <taxon>Pseudomonadati</taxon>
        <taxon>Bacteroidota</taxon>
        <taxon>Flavobacteriia</taxon>
        <taxon>Flavobacteriales</taxon>
        <taxon>Flavobacteriaceae</taxon>
        <taxon>Microcosmobacter</taxon>
    </lineage>
</organism>
<reference evidence="8 9" key="1">
    <citation type="submission" date="2023-09" db="EMBL/GenBank/DDBJ databases">
        <authorList>
            <person name="Rey-Velasco X."/>
        </authorList>
    </citation>
    <scope>NUCLEOTIDE SEQUENCE [LARGE SCALE GENOMIC DNA]</scope>
    <source>
        <strain evidence="8 9">W332</strain>
    </source>
</reference>
<dbReference type="PROSITE" id="PS51898">
    <property type="entry name" value="TYR_RECOMBINASE"/>
    <property type="match status" value="1"/>
</dbReference>
<evidence type="ECO:0000256" key="2">
    <source>
        <dbReference type="ARBA" id="ARBA00022908"/>
    </source>
</evidence>
<protein>
    <submittedName>
        <fullName evidence="8">Tyrosine-type recombinase/integrase</fullName>
    </submittedName>
</protein>
<dbReference type="InterPro" id="IPR011010">
    <property type="entry name" value="DNA_brk_join_enz"/>
</dbReference>
<dbReference type="InterPro" id="IPR004107">
    <property type="entry name" value="Integrase_SAM-like_N"/>
</dbReference>
<comment type="caution">
    <text evidence="8">The sequence shown here is derived from an EMBL/GenBank/DDBJ whole genome shotgun (WGS) entry which is preliminary data.</text>
</comment>
<evidence type="ECO:0000259" key="7">
    <source>
        <dbReference type="PROSITE" id="PS51900"/>
    </source>
</evidence>
<evidence type="ECO:0000313" key="8">
    <source>
        <dbReference type="EMBL" id="MDT0557182.1"/>
    </source>
</evidence>
<gene>
    <name evidence="8" type="ORF">RM697_00895</name>
</gene>
<dbReference type="InterPro" id="IPR013762">
    <property type="entry name" value="Integrase-like_cat_sf"/>
</dbReference>